<proteinExistence type="predicted"/>
<protein>
    <submittedName>
        <fullName evidence="2">3-oxoacyl-ACP synthase</fullName>
    </submittedName>
</protein>
<dbReference type="RefSeq" id="WP_129653810.1">
    <property type="nucleotide sequence ID" value="NZ_ML142908.1"/>
</dbReference>
<evidence type="ECO:0000313" key="3">
    <source>
        <dbReference type="Proteomes" id="UP000290261"/>
    </source>
</evidence>
<evidence type="ECO:0000313" key="2">
    <source>
        <dbReference type="EMBL" id="RYC52282.1"/>
    </source>
</evidence>
<keyword evidence="1" id="KW-0175">Coiled coil</keyword>
<dbReference type="Proteomes" id="UP000290261">
    <property type="component" value="Unassembled WGS sequence"/>
</dbReference>
<dbReference type="AlphaFoldDB" id="A0A444VNN2"/>
<gene>
    <name evidence="2" type="ORF">DN53_10395</name>
</gene>
<reference evidence="2 3" key="1">
    <citation type="submission" date="2014-04" db="EMBL/GenBank/DDBJ databases">
        <title>Whole genome of Muricauda olearia.</title>
        <authorList>
            <person name="Zhang X.-H."/>
            <person name="Tang K."/>
        </authorList>
    </citation>
    <scope>NUCLEOTIDE SEQUENCE [LARGE SCALE GENOMIC DNA]</scope>
    <source>
        <strain evidence="2 3">Th120</strain>
    </source>
</reference>
<accession>A0A444VNN2</accession>
<keyword evidence="3" id="KW-1185">Reference proteome</keyword>
<evidence type="ECO:0000256" key="1">
    <source>
        <dbReference type="SAM" id="Coils"/>
    </source>
</evidence>
<sequence>MQKKEQLLKFCWDYVDTRTERLKKSAAALQESLNSETKSSAGDKHETGRAMVQLEQEKLAQQLVELDRLKEILRKINVENAQGKIRLGSWVKTSTAQYFLAISCGAAPWEGQMVYCISAGSPIAQFLMGKEAGQTFDFNGNTHTILEVG</sequence>
<name>A0A444VNN2_9FLAO</name>
<organism evidence="2 3">
    <name type="scientific">Flagellimonas olearia</name>
    <dbReference type="NCBI Taxonomy" id="552546"/>
    <lineage>
        <taxon>Bacteria</taxon>
        <taxon>Pseudomonadati</taxon>
        <taxon>Bacteroidota</taxon>
        <taxon>Flavobacteriia</taxon>
        <taxon>Flavobacteriales</taxon>
        <taxon>Flavobacteriaceae</taxon>
        <taxon>Flagellimonas</taxon>
    </lineage>
</organism>
<comment type="caution">
    <text evidence="2">The sequence shown here is derived from an EMBL/GenBank/DDBJ whole genome shotgun (WGS) entry which is preliminary data.</text>
</comment>
<feature type="coiled-coil region" evidence="1">
    <location>
        <begin position="52"/>
        <end position="79"/>
    </location>
</feature>
<dbReference type="SUPFAM" id="SSF54534">
    <property type="entry name" value="FKBP-like"/>
    <property type="match status" value="1"/>
</dbReference>
<dbReference type="EMBL" id="JJMP01000003">
    <property type="protein sequence ID" value="RYC52282.1"/>
    <property type="molecule type" value="Genomic_DNA"/>
</dbReference>